<organism evidence="2 3">
    <name type="scientific">Rhodospirillum rubrum (strain ATCC 11170 / ATH 1.1.1 / DSM 467 / LMG 4362 / NCIMB 8255 / S1)</name>
    <dbReference type="NCBI Taxonomy" id="269796"/>
    <lineage>
        <taxon>Bacteria</taxon>
        <taxon>Pseudomonadati</taxon>
        <taxon>Pseudomonadota</taxon>
        <taxon>Alphaproteobacteria</taxon>
        <taxon>Rhodospirillales</taxon>
        <taxon>Rhodospirillaceae</taxon>
        <taxon>Rhodospirillum</taxon>
    </lineage>
</organism>
<dbReference type="PATRIC" id="fig|269796.9.peg.179"/>
<sequence length="449" mass="49285">MPQSTVVSGGARAMMEMLGRLEAAPAGYQVAVIALSQLQPEFRRPLLVRRATDLFEPLVKAVGGPRVYLPDSLDIVVIGKNLSRAGVRLAAEGIRTLFGADPLVRGRTGGGIDRFARWFDLGRADHHGAFKALADDIDRRSAEQAQATGAWDGHEQPLTPKRLALLISDMETLDVAPLLQRQPVIRVTKAPSAEIDFEEIFISLSALRKRVAEHIDLQSDRWLFQDFSRSLDRHILRTLKPLATCRGAGTISVNLNLETLTSDTFEGFVQAMPLEQRLIVEVQGIDVFADIGAFLRARDRLRNRGHRLLIDGLTPRTMETVDLGQLDADFYKLQWNPGFIHVVDGDEAAAARGLIGAIGAAKLVLSRVESEQAMTWGLLCGIRRFQGFFVDTLLGGAILGACHDPGHCTLSRCIATRRGVSGLLREQCRDRAALDHTVRIAGRAKRIAS</sequence>
<dbReference type="SUPFAM" id="SSF141868">
    <property type="entry name" value="EAL domain-like"/>
    <property type="match status" value="1"/>
</dbReference>
<dbReference type="STRING" id="269796.Rru_A0124"/>
<dbReference type="EMBL" id="CP000230">
    <property type="protein sequence ID" value="ABC20929.1"/>
    <property type="molecule type" value="Genomic_DNA"/>
</dbReference>
<dbReference type="Pfam" id="PF00563">
    <property type="entry name" value="EAL"/>
    <property type="match status" value="1"/>
</dbReference>
<evidence type="ECO:0000259" key="1">
    <source>
        <dbReference type="Pfam" id="PF00563"/>
    </source>
</evidence>
<proteinExistence type="predicted"/>
<protein>
    <submittedName>
        <fullName evidence="2">Diguanylate phosphodiesterase (EAL domain)</fullName>
    </submittedName>
</protein>
<dbReference type="Gene3D" id="3.20.20.450">
    <property type="entry name" value="EAL domain"/>
    <property type="match status" value="1"/>
</dbReference>
<dbReference type="HOGENOM" id="CLU_056005_0_0_5"/>
<dbReference type="InterPro" id="IPR001633">
    <property type="entry name" value="EAL_dom"/>
</dbReference>
<evidence type="ECO:0000313" key="3">
    <source>
        <dbReference type="Proteomes" id="UP000001929"/>
    </source>
</evidence>
<dbReference type="AlphaFoldDB" id="Q2RY66"/>
<dbReference type="eggNOG" id="COG2200">
    <property type="taxonomic scope" value="Bacteria"/>
</dbReference>
<keyword evidence="3" id="KW-1185">Reference proteome</keyword>
<gene>
    <name evidence="2" type="ordered locus">Rru_A0124</name>
</gene>
<feature type="domain" description="EAL" evidence="1">
    <location>
        <begin position="228"/>
        <end position="390"/>
    </location>
</feature>
<evidence type="ECO:0000313" key="2">
    <source>
        <dbReference type="EMBL" id="ABC20929.1"/>
    </source>
</evidence>
<accession>Q2RY66</accession>
<reference evidence="2 3" key="1">
    <citation type="journal article" date="2011" name="Stand. Genomic Sci.">
        <title>Complete genome sequence of Rhodospirillum rubrum type strain (S1).</title>
        <authorList>
            <person name="Munk A.C."/>
            <person name="Copeland A."/>
            <person name="Lucas S."/>
            <person name="Lapidus A."/>
            <person name="Del Rio T.G."/>
            <person name="Barry K."/>
            <person name="Detter J.C."/>
            <person name="Hammon N."/>
            <person name="Israni S."/>
            <person name="Pitluck S."/>
            <person name="Brettin T."/>
            <person name="Bruce D."/>
            <person name="Han C."/>
            <person name="Tapia R."/>
            <person name="Gilna P."/>
            <person name="Schmutz J."/>
            <person name="Larimer F."/>
            <person name="Land M."/>
            <person name="Kyrpides N.C."/>
            <person name="Mavromatis K."/>
            <person name="Richardson P."/>
            <person name="Rohde M."/>
            <person name="Goker M."/>
            <person name="Klenk H.P."/>
            <person name="Zhang Y."/>
            <person name="Roberts G.P."/>
            <person name="Reslewic S."/>
            <person name="Schwartz D.C."/>
        </authorList>
    </citation>
    <scope>NUCLEOTIDE SEQUENCE [LARGE SCALE GENOMIC DNA]</scope>
    <source>
        <strain evidence="3">ATCC 11170 / ATH 1.1.1 / DSM 467 / LMG 4362 / NCIMB 8255 / S1</strain>
    </source>
</reference>
<name>Q2RY66_RHORT</name>
<dbReference type="InterPro" id="IPR035919">
    <property type="entry name" value="EAL_sf"/>
</dbReference>
<dbReference type="KEGG" id="rru:Rru_A0124"/>
<dbReference type="RefSeq" id="WP_011387885.1">
    <property type="nucleotide sequence ID" value="NC_007643.1"/>
</dbReference>
<dbReference type="Proteomes" id="UP000001929">
    <property type="component" value="Chromosome"/>
</dbReference>
<dbReference type="EnsemblBacteria" id="ABC20929">
    <property type="protein sequence ID" value="ABC20929"/>
    <property type="gene ID" value="Rru_A0124"/>
</dbReference>